<dbReference type="InterPro" id="IPR038770">
    <property type="entry name" value="Na+/solute_symporter_sf"/>
</dbReference>
<name>A0A0B1TK33_OESDE</name>
<dbReference type="InterPro" id="IPR006153">
    <property type="entry name" value="Cation/H_exchanger_TM"/>
</dbReference>
<accession>A0A0B1TK33</accession>
<dbReference type="OrthoDB" id="423807at2759"/>
<feature type="transmembrane region" description="Helical" evidence="6">
    <location>
        <begin position="62"/>
        <end position="87"/>
    </location>
</feature>
<feature type="transmembrane region" description="Helical" evidence="6">
    <location>
        <begin position="183"/>
        <end position="204"/>
    </location>
</feature>
<gene>
    <name evidence="8" type="ORF">OESDEN_02084</name>
</gene>
<dbReference type="GO" id="GO:0016020">
    <property type="term" value="C:membrane"/>
    <property type="evidence" value="ECO:0007669"/>
    <property type="project" value="UniProtKB-SubCell"/>
</dbReference>
<feature type="domain" description="Cation/H+ exchanger transmembrane" evidence="7">
    <location>
        <begin position="2"/>
        <end position="266"/>
    </location>
</feature>
<dbReference type="GO" id="GO:0015297">
    <property type="term" value="F:antiporter activity"/>
    <property type="evidence" value="ECO:0007669"/>
    <property type="project" value="InterPro"/>
</dbReference>
<evidence type="ECO:0000256" key="1">
    <source>
        <dbReference type="ARBA" id="ARBA00004141"/>
    </source>
</evidence>
<dbReference type="AlphaFoldDB" id="A0A0B1TK33"/>
<proteinExistence type="inferred from homology"/>
<feature type="transmembrane region" description="Helical" evidence="6">
    <location>
        <begin position="30"/>
        <end position="56"/>
    </location>
</feature>
<comment type="similarity">
    <text evidence="2">Belongs to the monovalent cation:proton antiporter 1 (CPA1) transporter (TC 2.A.36) family.</text>
</comment>
<reference evidence="8 9" key="1">
    <citation type="submission" date="2014-03" db="EMBL/GenBank/DDBJ databases">
        <title>Draft genome of the hookworm Oesophagostomum dentatum.</title>
        <authorList>
            <person name="Mitreva M."/>
        </authorList>
    </citation>
    <scope>NUCLEOTIDE SEQUENCE [LARGE SCALE GENOMIC DNA]</scope>
    <source>
        <strain evidence="8 9">OD-Hann</strain>
    </source>
</reference>
<dbReference type="PANTHER" id="PTHR31102">
    <property type="match status" value="1"/>
</dbReference>
<dbReference type="Proteomes" id="UP000053660">
    <property type="component" value="Unassembled WGS sequence"/>
</dbReference>
<comment type="subcellular location">
    <subcellularLocation>
        <location evidence="1">Membrane</location>
        <topology evidence="1">Multi-pass membrane protein</topology>
    </subcellularLocation>
</comment>
<evidence type="ECO:0000256" key="2">
    <source>
        <dbReference type="ARBA" id="ARBA00007367"/>
    </source>
</evidence>
<keyword evidence="3 6" id="KW-0812">Transmembrane</keyword>
<keyword evidence="5 6" id="KW-0472">Membrane</keyword>
<feature type="transmembrane region" description="Helical" evidence="6">
    <location>
        <begin position="152"/>
        <end position="171"/>
    </location>
</feature>
<dbReference type="PANTHER" id="PTHR31102:SF1">
    <property type="entry name" value="CATION_H+ EXCHANGER DOMAIN-CONTAINING PROTEIN"/>
    <property type="match status" value="1"/>
</dbReference>
<sequence length="325" mass="34935">MAAVSPAVTVPVMLDLQSQGLGTRKGIPTLVLATATLDNIFCITAFSVAATIFFSTAPLSQVIAVTAAQLIIGAFVGVVIGWILWWFPISYVENSSVSRTLLLASLCSAAVLGGQVLGFQSAGIITAVLICFVASIRWKIDNDDKTVYVEKAFALLWKLFFMPLLLSLIGMKLDFSTMNWTTVLTGCALIVIGAATRFLAGILFSCCSEFTMKEQLVVALSLLPKASVQAALAPSIITLVAGIPHHAEEAHMAMTACILVILLTAPIGQYILHKASPVLLRNTRIVGIAKSTLEDMEFGNKPSNGIQKTIINTENIEENERFQRF</sequence>
<feature type="transmembrane region" description="Helical" evidence="6">
    <location>
        <begin position="250"/>
        <end position="272"/>
    </location>
</feature>
<keyword evidence="9" id="KW-1185">Reference proteome</keyword>
<dbReference type="Gene3D" id="1.20.1530.20">
    <property type="match status" value="1"/>
</dbReference>
<evidence type="ECO:0000256" key="6">
    <source>
        <dbReference type="SAM" id="Phobius"/>
    </source>
</evidence>
<dbReference type="Pfam" id="PF00999">
    <property type="entry name" value="Na_H_Exchanger"/>
    <property type="match status" value="1"/>
</dbReference>
<evidence type="ECO:0000256" key="3">
    <source>
        <dbReference type="ARBA" id="ARBA00022692"/>
    </source>
</evidence>
<dbReference type="InterPro" id="IPR051843">
    <property type="entry name" value="CPA1_transporter"/>
</dbReference>
<keyword evidence="4 6" id="KW-1133">Transmembrane helix</keyword>
<evidence type="ECO:0000313" key="8">
    <source>
        <dbReference type="EMBL" id="KHJ97928.1"/>
    </source>
</evidence>
<evidence type="ECO:0000256" key="5">
    <source>
        <dbReference type="ARBA" id="ARBA00023136"/>
    </source>
</evidence>
<dbReference type="EMBL" id="KN549378">
    <property type="protein sequence ID" value="KHJ97928.1"/>
    <property type="molecule type" value="Genomic_DNA"/>
</dbReference>
<evidence type="ECO:0000256" key="4">
    <source>
        <dbReference type="ARBA" id="ARBA00022989"/>
    </source>
</evidence>
<feature type="transmembrane region" description="Helical" evidence="6">
    <location>
        <begin position="216"/>
        <end position="244"/>
    </location>
</feature>
<feature type="transmembrane region" description="Helical" evidence="6">
    <location>
        <begin position="123"/>
        <end position="140"/>
    </location>
</feature>
<evidence type="ECO:0000259" key="7">
    <source>
        <dbReference type="Pfam" id="PF00999"/>
    </source>
</evidence>
<dbReference type="GO" id="GO:1902600">
    <property type="term" value="P:proton transmembrane transport"/>
    <property type="evidence" value="ECO:0007669"/>
    <property type="project" value="InterPro"/>
</dbReference>
<protein>
    <recommendedName>
        <fullName evidence="7">Cation/H+ exchanger transmembrane domain-containing protein</fullName>
    </recommendedName>
</protein>
<organism evidence="8 9">
    <name type="scientific">Oesophagostomum dentatum</name>
    <name type="common">Nodular worm</name>
    <dbReference type="NCBI Taxonomy" id="61180"/>
    <lineage>
        <taxon>Eukaryota</taxon>
        <taxon>Metazoa</taxon>
        <taxon>Ecdysozoa</taxon>
        <taxon>Nematoda</taxon>
        <taxon>Chromadorea</taxon>
        <taxon>Rhabditida</taxon>
        <taxon>Rhabditina</taxon>
        <taxon>Rhabditomorpha</taxon>
        <taxon>Strongyloidea</taxon>
        <taxon>Strongylidae</taxon>
        <taxon>Oesophagostomum</taxon>
    </lineage>
</organism>
<evidence type="ECO:0000313" key="9">
    <source>
        <dbReference type="Proteomes" id="UP000053660"/>
    </source>
</evidence>